<evidence type="ECO:0000313" key="7">
    <source>
        <dbReference type="EMBL" id="PTW60473.1"/>
    </source>
</evidence>
<feature type="domain" description="4Fe-4S ferredoxin-type" evidence="6">
    <location>
        <begin position="3"/>
        <end position="31"/>
    </location>
</feature>
<dbReference type="CDD" id="cd10554">
    <property type="entry name" value="HycB_like"/>
    <property type="match status" value="1"/>
</dbReference>
<evidence type="ECO:0000313" key="8">
    <source>
        <dbReference type="Proteomes" id="UP000244081"/>
    </source>
</evidence>
<feature type="domain" description="4Fe-4S ferredoxin-type" evidence="6">
    <location>
        <begin position="80"/>
        <end position="109"/>
    </location>
</feature>
<dbReference type="OrthoDB" id="9779457at2"/>
<dbReference type="PANTHER" id="PTHR42859:SF17">
    <property type="entry name" value="ELECTRON TRANSPORT PROTEIN HYDN-RELATED"/>
    <property type="match status" value="1"/>
</dbReference>
<dbReference type="RefSeq" id="WP_107990086.1">
    <property type="nucleotide sequence ID" value="NZ_QAYG01000004.1"/>
</dbReference>
<dbReference type="PROSITE" id="PS00198">
    <property type="entry name" value="4FE4S_FER_1"/>
    <property type="match status" value="1"/>
</dbReference>
<dbReference type="InterPro" id="IPR017900">
    <property type="entry name" value="4Fe4S_Fe_S_CS"/>
</dbReference>
<comment type="caution">
    <text evidence="7">The sequence shown here is derived from an EMBL/GenBank/DDBJ whole genome shotgun (WGS) entry which is preliminary data.</text>
</comment>
<feature type="domain" description="4Fe-4S ferredoxin-type" evidence="6">
    <location>
        <begin position="124"/>
        <end position="157"/>
    </location>
</feature>
<keyword evidence="5" id="KW-0411">Iron-sulfur</keyword>
<evidence type="ECO:0000256" key="2">
    <source>
        <dbReference type="ARBA" id="ARBA00022723"/>
    </source>
</evidence>
<evidence type="ECO:0000256" key="5">
    <source>
        <dbReference type="ARBA" id="ARBA00023014"/>
    </source>
</evidence>
<dbReference type="Proteomes" id="UP000244081">
    <property type="component" value="Unassembled WGS sequence"/>
</dbReference>
<keyword evidence="4" id="KW-0408">Iron</keyword>
<organism evidence="7 8">
    <name type="scientific">Breoghania corrubedonensis</name>
    <dbReference type="NCBI Taxonomy" id="665038"/>
    <lineage>
        <taxon>Bacteria</taxon>
        <taxon>Pseudomonadati</taxon>
        <taxon>Pseudomonadota</taxon>
        <taxon>Alphaproteobacteria</taxon>
        <taxon>Hyphomicrobiales</taxon>
        <taxon>Stappiaceae</taxon>
        <taxon>Breoghania</taxon>
    </lineage>
</organism>
<dbReference type="PANTHER" id="PTHR42859">
    <property type="entry name" value="OXIDOREDUCTASE"/>
    <property type="match status" value="1"/>
</dbReference>
<keyword evidence="2" id="KW-0479">Metal-binding</keyword>
<keyword evidence="3" id="KW-0677">Repeat</keyword>
<dbReference type="Pfam" id="PF00037">
    <property type="entry name" value="Fer4"/>
    <property type="match status" value="1"/>
</dbReference>
<dbReference type="Pfam" id="PF12800">
    <property type="entry name" value="Fer4_4"/>
    <property type="match status" value="1"/>
</dbReference>
<evidence type="ECO:0000259" key="6">
    <source>
        <dbReference type="PROSITE" id="PS51379"/>
    </source>
</evidence>
<evidence type="ECO:0000256" key="4">
    <source>
        <dbReference type="ARBA" id="ARBA00023004"/>
    </source>
</evidence>
<evidence type="ECO:0000256" key="3">
    <source>
        <dbReference type="ARBA" id="ARBA00022737"/>
    </source>
</evidence>
<dbReference type="PROSITE" id="PS51379">
    <property type="entry name" value="4FE4S_FER_2"/>
    <property type="match status" value="3"/>
</dbReference>
<keyword evidence="1" id="KW-0004">4Fe-4S</keyword>
<proteinExistence type="predicted"/>
<dbReference type="InterPro" id="IPR017896">
    <property type="entry name" value="4Fe4S_Fe-S-bd"/>
</dbReference>
<dbReference type="GO" id="GO:0046872">
    <property type="term" value="F:metal ion binding"/>
    <property type="evidence" value="ECO:0007669"/>
    <property type="project" value="UniProtKB-KW"/>
</dbReference>
<gene>
    <name evidence="7" type="ORF">C8N35_10496</name>
</gene>
<protein>
    <submittedName>
        <fullName evidence="7">Electron transport protein HydN</fullName>
    </submittedName>
</protein>
<sequence length="178" mass="18923">MNRFVAADPSKCIGCRTCEIACSMAHNGDGTPAPLSDENFKPRIRVIKTATVTTAVMCHHCEDAPCLNSCPEGAIVYRNNSVQIDQERCVGCKNCMMACPFGVMDVITVPAVKEFAGVKMTTGVKAQAHKCDLCTDREAGPACVASCPTNALHVVDEESVEKSLADLRARTAVSSIAV</sequence>
<accession>A0A2T5V9N8</accession>
<dbReference type="SUPFAM" id="SSF54862">
    <property type="entry name" value="4Fe-4S ferredoxins"/>
    <property type="match status" value="1"/>
</dbReference>
<dbReference type="EMBL" id="QAYG01000004">
    <property type="protein sequence ID" value="PTW60473.1"/>
    <property type="molecule type" value="Genomic_DNA"/>
</dbReference>
<keyword evidence="8" id="KW-1185">Reference proteome</keyword>
<evidence type="ECO:0000256" key="1">
    <source>
        <dbReference type="ARBA" id="ARBA00022485"/>
    </source>
</evidence>
<dbReference type="Gene3D" id="3.30.70.20">
    <property type="match status" value="2"/>
</dbReference>
<name>A0A2T5V9N8_9HYPH</name>
<dbReference type="InterPro" id="IPR050294">
    <property type="entry name" value="RnfB_subfamily"/>
</dbReference>
<dbReference type="GO" id="GO:0051539">
    <property type="term" value="F:4 iron, 4 sulfur cluster binding"/>
    <property type="evidence" value="ECO:0007669"/>
    <property type="project" value="UniProtKB-KW"/>
</dbReference>
<dbReference type="AlphaFoldDB" id="A0A2T5V9N8"/>
<reference evidence="7 8" key="1">
    <citation type="submission" date="2018-04" db="EMBL/GenBank/DDBJ databases">
        <title>Genomic Encyclopedia of Archaeal and Bacterial Type Strains, Phase II (KMG-II): from individual species to whole genera.</title>
        <authorList>
            <person name="Goeker M."/>
        </authorList>
    </citation>
    <scope>NUCLEOTIDE SEQUENCE [LARGE SCALE GENOMIC DNA]</scope>
    <source>
        <strain evidence="7 8">DSM 23382</strain>
    </source>
</reference>